<dbReference type="eggNOG" id="KOG3989">
    <property type="taxonomic scope" value="Eukaryota"/>
</dbReference>
<dbReference type="EMBL" id="CP000499">
    <property type="protein sequence ID" value="ABN67301.2"/>
    <property type="molecule type" value="Genomic_DNA"/>
</dbReference>
<dbReference type="RefSeq" id="XP_001385330.2">
    <property type="nucleotide sequence ID" value="XM_001385293.1"/>
</dbReference>
<evidence type="ECO:0000313" key="7">
    <source>
        <dbReference type="Proteomes" id="UP000002258"/>
    </source>
</evidence>
<dbReference type="Proteomes" id="UP000002258">
    <property type="component" value="Chromosome 5"/>
</dbReference>
<dbReference type="AlphaFoldDB" id="A3LWL1"/>
<proteinExistence type="predicted"/>
<feature type="transmembrane region" description="Helical" evidence="5">
    <location>
        <begin position="199"/>
        <end position="217"/>
    </location>
</feature>
<feature type="transmembrane region" description="Helical" evidence="5">
    <location>
        <begin position="91"/>
        <end position="112"/>
    </location>
</feature>
<dbReference type="STRING" id="322104.A3LWL1"/>
<evidence type="ECO:0000256" key="2">
    <source>
        <dbReference type="ARBA" id="ARBA00022692"/>
    </source>
</evidence>
<dbReference type="GO" id="GO:0012505">
    <property type="term" value="C:endomembrane system"/>
    <property type="evidence" value="ECO:0007669"/>
    <property type="project" value="UniProtKB-SubCell"/>
</dbReference>
<dbReference type="Pfam" id="PF04750">
    <property type="entry name" value="Far-17a_AIG1"/>
    <property type="match status" value="1"/>
</dbReference>
<dbReference type="PANTHER" id="PTHR10989:SF16">
    <property type="entry name" value="AT02829P-RELATED"/>
    <property type="match status" value="1"/>
</dbReference>
<dbReference type="GO" id="GO:0016020">
    <property type="term" value="C:membrane"/>
    <property type="evidence" value="ECO:0007669"/>
    <property type="project" value="InterPro"/>
</dbReference>
<keyword evidence="7" id="KW-1185">Reference proteome</keyword>
<accession>A3LWL1</accession>
<keyword evidence="2 5" id="KW-0812">Transmembrane</keyword>
<dbReference type="PANTHER" id="PTHR10989">
    <property type="entry name" value="ANDROGEN-INDUCED PROTEIN 1-RELATED"/>
    <property type="match status" value="1"/>
</dbReference>
<keyword evidence="3 5" id="KW-1133">Transmembrane helix</keyword>
<gene>
    <name evidence="6" type="primary">CHM1</name>
    <name evidence="6" type="ORF">PICST_46773</name>
</gene>
<dbReference type="FunCoup" id="A3LWL1">
    <property type="interactions" value="87"/>
</dbReference>
<reference evidence="6 7" key="1">
    <citation type="journal article" date="2007" name="Nat. Biotechnol.">
        <title>Genome sequence of the lignocellulose-bioconverting and xylose-fermenting yeast Pichia stipitis.</title>
        <authorList>
            <person name="Jeffries T.W."/>
            <person name="Grigoriev I.V."/>
            <person name="Grimwood J."/>
            <person name="Laplaza J.M."/>
            <person name="Aerts A."/>
            <person name="Salamov A."/>
            <person name="Schmutz J."/>
            <person name="Lindquist E."/>
            <person name="Dehal P."/>
            <person name="Shapiro H."/>
            <person name="Jin Y.S."/>
            <person name="Passoth V."/>
            <person name="Richardson P.M."/>
        </authorList>
    </citation>
    <scope>NUCLEOTIDE SEQUENCE [LARGE SCALE GENOMIC DNA]</scope>
    <source>
        <strain evidence="7">ATCC 58785 / CBS 6054 / NBRC 10063 / NRRL Y-11545</strain>
    </source>
</reference>
<dbReference type="OMA" id="TIAFGYW"/>
<keyword evidence="4 5" id="KW-0472">Membrane</keyword>
<dbReference type="GeneID" id="4839384"/>
<organism evidence="6 7">
    <name type="scientific">Scheffersomyces stipitis (strain ATCC 58785 / CBS 6054 / NBRC 10063 / NRRL Y-11545)</name>
    <name type="common">Yeast</name>
    <name type="synonym">Pichia stipitis</name>
    <dbReference type="NCBI Taxonomy" id="322104"/>
    <lineage>
        <taxon>Eukaryota</taxon>
        <taxon>Fungi</taxon>
        <taxon>Dikarya</taxon>
        <taxon>Ascomycota</taxon>
        <taxon>Saccharomycotina</taxon>
        <taxon>Pichiomycetes</taxon>
        <taxon>Debaryomycetaceae</taxon>
        <taxon>Scheffersomyces</taxon>
    </lineage>
</organism>
<dbReference type="OrthoDB" id="1898221at2759"/>
<evidence type="ECO:0000256" key="3">
    <source>
        <dbReference type="ARBA" id="ARBA00022989"/>
    </source>
</evidence>
<protein>
    <submittedName>
        <fullName evidence="6">Conserved hypothetical membrane protein</fullName>
    </submittedName>
</protein>
<evidence type="ECO:0000256" key="5">
    <source>
        <dbReference type="SAM" id="Phobius"/>
    </source>
</evidence>
<sequence>MSSSPSPSPTPSRRVVGNKVILTIDLVSLVIGLYGMQTNILTIELPDHLAEAGHWQFLTNLSLVYSLFVFLIGFVAHLTKSELLFDFKNNIHPMGLALESIVTMIYWPLRLFFLHLLVGEPSKFKLPLSTDLSIHLMPVVSLLIDYFVFMPRWTIKTTTALGLVLSLTSGYWFLLKNLIDVTKGARYPYAFLDVDSDEKRMVVFAMVALVAFAQFLIMRKLYDVVVVYNEKLDDKIDMELDSFERKSKKID</sequence>
<evidence type="ECO:0000256" key="4">
    <source>
        <dbReference type="ARBA" id="ARBA00023136"/>
    </source>
</evidence>
<dbReference type="InterPro" id="IPR006838">
    <property type="entry name" value="ADTRP_AIG1"/>
</dbReference>
<evidence type="ECO:0000256" key="1">
    <source>
        <dbReference type="ARBA" id="ARBA00004127"/>
    </source>
</evidence>
<dbReference type="InParanoid" id="A3LWL1"/>
<dbReference type="KEGG" id="pic:PICST_46773"/>
<feature type="transmembrane region" description="Helical" evidence="5">
    <location>
        <begin position="57"/>
        <end position="79"/>
    </location>
</feature>
<evidence type="ECO:0000313" key="6">
    <source>
        <dbReference type="EMBL" id="ABN67301.2"/>
    </source>
</evidence>
<feature type="transmembrane region" description="Helical" evidence="5">
    <location>
        <begin position="132"/>
        <end position="149"/>
    </location>
</feature>
<feature type="transmembrane region" description="Helical" evidence="5">
    <location>
        <begin position="161"/>
        <end position="179"/>
    </location>
</feature>
<dbReference type="HOGENOM" id="CLU_087038_0_0_1"/>
<feature type="transmembrane region" description="Helical" evidence="5">
    <location>
        <begin position="20"/>
        <end position="37"/>
    </location>
</feature>
<comment type="subcellular location">
    <subcellularLocation>
        <location evidence="1">Endomembrane system</location>
        <topology evidence="1">Multi-pass membrane protein</topology>
    </subcellularLocation>
</comment>
<name>A3LWL1_PICST</name>